<evidence type="ECO:0008006" key="6">
    <source>
        <dbReference type="Google" id="ProtNLM"/>
    </source>
</evidence>
<evidence type="ECO:0000256" key="1">
    <source>
        <dbReference type="PROSITE-ProRule" id="PRU00339"/>
    </source>
</evidence>
<sequence>MRSPRFRWATAALAAALVLGCSSAERKLEAATALRHAGDPRGALAGYQQLLADLGEGRLGKADAEVRWKALKFAGDVSYLELGDYQSALAYYRRIISLHPGGPEAHEARGRLGDIFRDRYGDHLAAITQYADVAGSDSPDAPRYQLEVAREYLALKRWEQARTEARILREKWPTHELADEAQLLTAQSWALERRDEEALGAFQALVDRRSRPDVKARALEAQAQIHAQSGDLDRALELYALALPGHPNPDAIRTNIEAVRERRARAGTARPGDRAAAFDKGSAKPAPREGP</sequence>
<dbReference type="SUPFAM" id="SSF48452">
    <property type="entry name" value="TPR-like"/>
    <property type="match status" value="2"/>
</dbReference>
<dbReference type="Gene3D" id="1.25.40.10">
    <property type="entry name" value="Tetratricopeptide repeat domain"/>
    <property type="match status" value="2"/>
</dbReference>
<evidence type="ECO:0000256" key="2">
    <source>
        <dbReference type="SAM" id="MobiDB-lite"/>
    </source>
</evidence>
<accession>Q2IHP7</accession>
<dbReference type="OrthoDB" id="5521883at2"/>
<dbReference type="KEGG" id="ade:Adeh_4345"/>
<feature type="repeat" description="TPR" evidence="1">
    <location>
        <begin position="69"/>
        <end position="102"/>
    </location>
</feature>
<name>Q2IHP7_ANADE</name>
<protein>
    <recommendedName>
        <fullName evidence="6">Tetratricopeptide repeat protein</fullName>
    </recommendedName>
</protein>
<dbReference type="InterPro" id="IPR019734">
    <property type="entry name" value="TPR_rpt"/>
</dbReference>
<proteinExistence type="predicted"/>
<keyword evidence="1" id="KW-0802">TPR repeat</keyword>
<dbReference type="eggNOG" id="COG0457">
    <property type="taxonomic scope" value="Bacteria"/>
</dbReference>
<feature type="repeat" description="TPR" evidence="1">
    <location>
        <begin position="216"/>
        <end position="249"/>
    </location>
</feature>
<dbReference type="RefSeq" id="WP_011423390.1">
    <property type="nucleotide sequence ID" value="NC_007760.1"/>
</dbReference>
<feature type="chain" id="PRO_5004210387" description="Tetratricopeptide repeat protein" evidence="3">
    <location>
        <begin position="25"/>
        <end position="291"/>
    </location>
</feature>
<dbReference type="STRING" id="290397.Adeh_4345"/>
<organism evidence="4 5">
    <name type="scientific">Anaeromyxobacter dehalogenans (strain 2CP-C)</name>
    <dbReference type="NCBI Taxonomy" id="290397"/>
    <lineage>
        <taxon>Bacteria</taxon>
        <taxon>Pseudomonadati</taxon>
        <taxon>Myxococcota</taxon>
        <taxon>Myxococcia</taxon>
        <taxon>Myxococcales</taxon>
        <taxon>Cystobacterineae</taxon>
        <taxon>Anaeromyxobacteraceae</taxon>
        <taxon>Anaeromyxobacter</taxon>
    </lineage>
</organism>
<evidence type="ECO:0000313" key="5">
    <source>
        <dbReference type="Proteomes" id="UP000001935"/>
    </source>
</evidence>
<gene>
    <name evidence="4" type="ordered locus">Adeh_4345</name>
</gene>
<evidence type="ECO:0000256" key="3">
    <source>
        <dbReference type="SAM" id="SignalP"/>
    </source>
</evidence>
<dbReference type="PROSITE" id="PS50005">
    <property type="entry name" value="TPR"/>
    <property type="match status" value="2"/>
</dbReference>
<dbReference type="Proteomes" id="UP000001935">
    <property type="component" value="Chromosome"/>
</dbReference>
<feature type="signal peptide" evidence="3">
    <location>
        <begin position="1"/>
        <end position="24"/>
    </location>
</feature>
<dbReference type="InterPro" id="IPR011990">
    <property type="entry name" value="TPR-like_helical_dom_sf"/>
</dbReference>
<dbReference type="PROSITE" id="PS51257">
    <property type="entry name" value="PROKAR_LIPOPROTEIN"/>
    <property type="match status" value="1"/>
</dbReference>
<dbReference type="EMBL" id="CP000251">
    <property type="protein sequence ID" value="ABC84108.1"/>
    <property type="molecule type" value="Genomic_DNA"/>
</dbReference>
<evidence type="ECO:0000313" key="4">
    <source>
        <dbReference type="EMBL" id="ABC84108.1"/>
    </source>
</evidence>
<dbReference type="Pfam" id="PF13432">
    <property type="entry name" value="TPR_16"/>
    <property type="match status" value="2"/>
</dbReference>
<reference evidence="4 5" key="1">
    <citation type="submission" date="2006-01" db="EMBL/GenBank/DDBJ databases">
        <title>Complete sequence of Anaeromyxobacter dehalogenans 2CP-C.</title>
        <authorList>
            <consortium name="US DOE Joint Genome Institute"/>
            <person name="Copeland A."/>
            <person name="Lucas S."/>
            <person name="Lapidus A."/>
            <person name="Barry K."/>
            <person name="Detter J.C."/>
            <person name="Glavina T."/>
            <person name="Hammon N."/>
            <person name="Israni S."/>
            <person name="Pitluck S."/>
            <person name="Brettin T."/>
            <person name="Bruce D."/>
            <person name="Han C."/>
            <person name="Tapia R."/>
            <person name="Gilna P."/>
            <person name="Kiss H."/>
            <person name="Schmutz J."/>
            <person name="Larimer F."/>
            <person name="Land M."/>
            <person name="Kyrpides N."/>
            <person name="Anderson I."/>
            <person name="Sanford R.A."/>
            <person name="Ritalahti K.M."/>
            <person name="Thomas H.S."/>
            <person name="Kirby J.R."/>
            <person name="Zhulin I.B."/>
            <person name="Loeffler F.E."/>
            <person name="Richardson P."/>
        </authorList>
    </citation>
    <scope>NUCLEOTIDE SEQUENCE [LARGE SCALE GENOMIC DNA]</scope>
    <source>
        <strain evidence="4 5">2CP-C</strain>
    </source>
</reference>
<dbReference type="HOGENOM" id="CLU_955269_0_0_7"/>
<keyword evidence="3" id="KW-0732">Signal</keyword>
<feature type="region of interest" description="Disordered" evidence="2">
    <location>
        <begin position="262"/>
        <end position="291"/>
    </location>
</feature>
<dbReference type="AlphaFoldDB" id="Q2IHP7"/>